<comment type="caution">
    <text evidence="3">The sequence shown here is derived from an EMBL/GenBank/DDBJ whole genome shotgun (WGS) entry which is preliminary data.</text>
</comment>
<sequence length="1187" mass="134792">MELFMRNIPENLDKFQVKAALAKPLHSPDFYNRQSNFDVHLFRPQPGEITRTGIVMIPDIAVARKFWEAYGTSRPTSLLFFGETRIYFSESTRPTPDPDIVEAVARAPWENPTWERERVEREKGLEGTFVSLQSIQFGWMCRDDVFSIESEARQPALLRFDQTRRELQVAIAEDYNSPTEHVVAVKQSSILSISCHSSRFDGQTVIFLQLEIPPIFFHRIRLLSSDNPEPYQRLATLPIVNNRDAIPYTSLALRLVLMSPNGAEAFGILSDLANLRNIVTSDTVEVARRGLFSRNGLLQMHISIRHLDSWQVAFQLEALVRNLFIDPKEAVDLVPEVKGVMKSYGKPFTAQLLKHFAPRAKDFLSTSPSSTIITCFTSFVQDFRAQGDLQLDAPSDPNFYASLHVTVTPTSMYLSGPFIDKSNRVIRRYSQTSQENFIRVEFRDENNLQYRFDKDIDGVGFIQARIGPIMRDGLVIAGRRFFFLAYSQSALREHSVWFVKPFHDPQYGIVTAEKIIKSLGTFRKLEYDRTLEFCPARYGARISQAFSATDAAVVNVDEILIRDDITTADGKYLFTDGSGGMSEDIAREIWRLTGRGRDHDDFPHAYQIRFQGSKGMISIDHTLRGNALSLRRSMIKFDAPGSNEIEISRAINQPTTYYLNRPLIMILEGLGIPYTVFEDFQDRAVRETQEATRTLSACSSFAPDSRLGLAFRLPSTFMRLAKLDLEVLAKDDSFNQLIHIGVYHVLRDLKHRARIPIPNAWTLVGIADTHRELGEKKVFVCIKHREKGVFYLEGPVLISRSPTIHPGDVQLAYAIGPPRAESCFARESLPNTVVFSVRGERPLPTCLGGGDLDGDLYNIIPLNDHPYFAPQKIYAPAEYLPPAKEYVDRPCTMMDVADFVMKYIVSDVLGVVAINWLIIADQKRDITALQCLELAKLHSDAVDYQKTGRQVELESIPKARFPKPDWSAPETIDSLPNQGNKYYESQTALGKLARRIDLKEHEPTLPPRRPRPRYGGRAPVGAVNDLADELSSIGLEDTAVLTIRAVIEPLVARMFTDEFLSIASRYSLSHRFFKPLSEEELIIGTITQKTTQPTLRREKIAKIKDANDYASRRVREALEGSDDRAPREYLTYAWAAWILALREMRKGTFGAKAFWWITIDAVFDAMREVEEDENVEIRSSPSRSRLN</sequence>
<keyword evidence="1" id="KW-0694">RNA-binding</keyword>
<dbReference type="GO" id="GO:0030422">
    <property type="term" value="P:siRNA processing"/>
    <property type="evidence" value="ECO:0007669"/>
    <property type="project" value="TreeGrafter"/>
</dbReference>
<dbReference type="PANTHER" id="PTHR23079:SF55">
    <property type="entry name" value="RNA-DIRECTED RNA POLYMERASE"/>
    <property type="match status" value="1"/>
</dbReference>
<dbReference type="PANTHER" id="PTHR23079">
    <property type="entry name" value="RNA-DEPENDENT RNA POLYMERASE"/>
    <property type="match status" value="1"/>
</dbReference>
<dbReference type="Pfam" id="PF05183">
    <property type="entry name" value="RdRP"/>
    <property type="match status" value="1"/>
</dbReference>
<name>A0AAD5W0F7_9AGAR</name>
<evidence type="ECO:0000259" key="2">
    <source>
        <dbReference type="Pfam" id="PF05183"/>
    </source>
</evidence>
<organism evidence="3 4">
    <name type="scientific">Leucocoprinus birnbaumii</name>
    <dbReference type="NCBI Taxonomy" id="56174"/>
    <lineage>
        <taxon>Eukaryota</taxon>
        <taxon>Fungi</taxon>
        <taxon>Dikarya</taxon>
        <taxon>Basidiomycota</taxon>
        <taxon>Agaricomycotina</taxon>
        <taxon>Agaricomycetes</taxon>
        <taxon>Agaricomycetidae</taxon>
        <taxon>Agaricales</taxon>
        <taxon>Agaricineae</taxon>
        <taxon>Agaricaceae</taxon>
        <taxon>Leucocoprinus</taxon>
    </lineage>
</organism>
<dbReference type="Proteomes" id="UP001213000">
    <property type="component" value="Unassembled WGS sequence"/>
</dbReference>
<evidence type="ECO:0000256" key="1">
    <source>
        <dbReference type="RuleBase" id="RU363098"/>
    </source>
</evidence>
<evidence type="ECO:0000313" key="4">
    <source>
        <dbReference type="Proteomes" id="UP001213000"/>
    </source>
</evidence>
<accession>A0AAD5W0F7</accession>
<dbReference type="GO" id="GO:0003723">
    <property type="term" value="F:RNA binding"/>
    <property type="evidence" value="ECO:0007669"/>
    <property type="project" value="UniProtKB-KW"/>
</dbReference>
<dbReference type="GO" id="GO:0031380">
    <property type="term" value="C:nuclear RNA-directed RNA polymerase complex"/>
    <property type="evidence" value="ECO:0007669"/>
    <property type="project" value="TreeGrafter"/>
</dbReference>
<comment type="similarity">
    <text evidence="1">Belongs to the RdRP family.</text>
</comment>
<comment type="catalytic activity">
    <reaction evidence="1">
        <text>RNA(n) + a ribonucleoside 5'-triphosphate = RNA(n+1) + diphosphate</text>
        <dbReference type="Rhea" id="RHEA:21248"/>
        <dbReference type="Rhea" id="RHEA-COMP:14527"/>
        <dbReference type="Rhea" id="RHEA-COMP:17342"/>
        <dbReference type="ChEBI" id="CHEBI:33019"/>
        <dbReference type="ChEBI" id="CHEBI:61557"/>
        <dbReference type="ChEBI" id="CHEBI:140395"/>
        <dbReference type="EC" id="2.7.7.48"/>
    </reaction>
</comment>
<keyword evidence="1" id="KW-0696">RNA-directed RNA polymerase</keyword>
<protein>
    <recommendedName>
        <fullName evidence="1">RNA-dependent RNA polymerase</fullName>
        <ecNumber evidence="1">2.7.7.48</ecNumber>
    </recommendedName>
</protein>
<keyword evidence="1" id="KW-0808">Transferase</keyword>
<dbReference type="EMBL" id="JANIEX010000042">
    <property type="protein sequence ID" value="KAJ3575271.1"/>
    <property type="molecule type" value="Genomic_DNA"/>
</dbReference>
<keyword evidence="1" id="KW-0548">Nucleotidyltransferase</keyword>
<dbReference type="EC" id="2.7.7.48" evidence="1"/>
<keyword evidence="4" id="KW-1185">Reference proteome</keyword>
<dbReference type="GO" id="GO:0003968">
    <property type="term" value="F:RNA-directed RNA polymerase activity"/>
    <property type="evidence" value="ECO:0007669"/>
    <property type="project" value="UniProtKB-KW"/>
</dbReference>
<dbReference type="InterPro" id="IPR057596">
    <property type="entry name" value="RDRP_core"/>
</dbReference>
<gene>
    <name evidence="3" type="ORF">NP233_g1196</name>
</gene>
<proteinExistence type="inferred from homology"/>
<reference evidence="3" key="1">
    <citation type="submission" date="2022-07" db="EMBL/GenBank/DDBJ databases">
        <title>Genome Sequence of Leucocoprinus birnbaumii.</title>
        <authorList>
            <person name="Buettner E."/>
        </authorList>
    </citation>
    <scope>NUCLEOTIDE SEQUENCE</scope>
    <source>
        <strain evidence="3">VT141</strain>
    </source>
</reference>
<feature type="domain" description="RDRP core" evidence="2">
    <location>
        <begin position="407"/>
        <end position="996"/>
    </location>
</feature>
<evidence type="ECO:0000313" key="3">
    <source>
        <dbReference type="EMBL" id="KAJ3575271.1"/>
    </source>
</evidence>
<dbReference type="AlphaFoldDB" id="A0AAD5W0F7"/>
<dbReference type="InterPro" id="IPR007855">
    <property type="entry name" value="RDRP"/>
</dbReference>